<dbReference type="Pfam" id="PF13426">
    <property type="entry name" value="PAS_9"/>
    <property type="match status" value="1"/>
</dbReference>
<dbReference type="CDD" id="cd00130">
    <property type="entry name" value="PAS"/>
    <property type="match status" value="1"/>
</dbReference>
<dbReference type="InterPro" id="IPR035965">
    <property type="entry name" value="PAS-like_dom_sf"/>
</dbReference>
<evidence type="ECO:0000313" key="7">
    <source>
        <dbReference type="Proteomes" id="UP000313988"/>
    </source>
</evidence>
<gene>
    <name evidence="6" type="ORF">FHR04_16945</name>
    <name evidence="5" type="ORF">HNQ04_003455</name>
</gene>
<dbReference type="RefSeq" id="WP_139404423.1">
    <property type="nucleotide sequence ID" value="NZ_JACHEW010000025.1"/>
</dbReference>
<dbReference type="EMBL" id="VDMO01000024">
    <property type="protein sequence ID" value="TNM68148.1"/>
    <property type="molecule type" value="Genomic_DNA"/>
</dbReference>
<dbReference type="PANTHER" id="PTHR47429:SF2">
    <property type="entry name" value="PROTEIN TWIN LOV 1"/>
    <property type="match status" value="1"/>
</dbReference>
<organism evidence="6 7">
    <name type="scientific">Deinococcus radiopugnans ATCC 19172</name>
    <dbReference type="NCBI Taxonomy" id="585398"/>
    <lineage>
        <taxon>Bacteria</taxon>
        <taxon>Thermotogati</taxon>
        <taxon>Deinococcota</taxon>
        <taxon>Deinococci</taxon>
        <taxon>Deinococcales</taxon>
        <taxon>Deinococcaceae</taxon>
        <taxon>Deinococcus</taxon>
    </lineage>
</organism>
<accession>A0A5C4XZX2</accession>
<dbReference type="EMBL" id="JACHEW010000025">
    <property type="protein sequence ID" value="MBB6018178.1"/>
    <property type="molecule type" value="Genomic_DNA"/>
</dbReference>
<dbReference type="Gene3D" id="3.30.450.20">
    <property type="entry name" value="PAS domain"/>
    <property type="match status" value="1"/>
</dbReference>
<dbReference type="NCBIfam" id="TIGR00229">
    <property type="entry name" value="sensory_box"/>
    <property type="match status" value="1"/>
</dbReference>
<comment type="caution">
    <text evidence="6">The sequence shown here is derived from an EMBL/GenBank/DDBJ whole genome shotgun (WGS) entry which is preliminary data.</text>
</comment>
<evidence type="ECO:0000259" key="4">
    <source>
        <dbReference type="Pfam" id="PF13426"/>
    </source>
</evidence>
<dbReference type="Proteomes" id="UP000629870">
    <property type="component" value="Unassembled WGS sequence"/>
</dbReference>
<dbReference type="InterPro" id="IPR000014">
    <property type="entry name" value="PAS"/>
</dbReference>
<evidence type="ECO:0000256" key="1">
    <source>
        <dbReference type="ARBA" id="ARBA00022630"/>
    </source>
</evidence>
<reference evidence="6 7" key="1">
    <citation type="submission" date="2019-06" db="EMBL/GenBank/DDBJ databases">
        <title>Genome sequence of Deinococcus radiopugnans ATCC 19172.</title>
        <authorList>
            <person name="Maclea K.S."/>
            <person name="Maynard C.R."/>
        </authorList>
    </citation>
    <scope>NUCLEOTIDE SEQUENCE [LARGE SCALE GENOMIC DNA]</scope>
    <source>
        <strain evidence="6 7">ATCC 19172</strain>
    </source>
</reference>
<feature type="domain" description="PAS" evidence="4">
    <location>
        <begin position="32"/>
        <end position="121"/>
    </location>
</feature>
<protein>
    <submittedName>
        <fullName evidence="5">PAS domain S-box-containing protein</fullName>
    </submittedName>
    <submittedName>
        <fullName evidence="6">PAS domain-containing protein</fullName>
    </submittedName>
</protein>
<evidence type="ECO:0000313" key="8">
    <source>
        <dbReference type="Proteomes" id="UP000629870"/>
    </source>
</evidence>
<dbReference type="OrthoDB" id="9812260at2"/>
<dbReference type="SUPFAM" id="SSF55785">
    <property type="entry name" value="PYP-like sensor domain (PAS domain)"/>
    <property type="match status" value="1"/>
</dbReference>
<reference evidence="5 8" key="2">
    <citation type="submission" date="2020-08" db="EMBL/GenBank/DDBJ databases">
        <title>Genomic Encyclopedia of Type Strains, Phase IV (KMG-IV): sequencing the most valuable type-strain genomes for metagenomic binning, comparative biology and taxonomic classification.</title>
        <authorList>
            <person name="Goeker M."/>
        </authorList>
    </citation>
    <scope>NUCLEOTIDE SEQUENCE [LARGE SCALE GENOMIC DNA]</scope>
    <source>
        <strain evidence="5 8">DSM 12027</strain>
    </source>
</reference>
<keyword evidence="8" id="KW-1185">Reference proteome</keyword>
<evidence type="ECO:0000313" key="5">
    <source>
        <dbReference type="EMBL" id="MBB6018178.1"/>
    </source>
</evidence>
<keyword evidence="1" id="KW-0285">Flavoprotein</keyword>
<name>A0A5C4XZX2_9DEIO</name>
<evidence type="ECO:0000256" key="2">
    <source>
        <dbReference type="ARBA" id="ARBA00022643"/>
    </source>
</evidence>
<keyword evidence="3" id="KW-0157">Chromophore</keyword>
<sequence>MPRPTTPPDLQLPAQALTASVHSVVIADARQPDLPIIYVNPAFERLSRYLAGEILRRNCRFLQRQDPNTVSRQALRQAVGQGYSTTILLRNFRGDGTPFDNELTLSPIRDAEGIVKHFVAFQSGEARKSGRYSDLWPAGRDHHRRARSLLSMAASTICANC</sequence>
<keyword evidence="2" id="KW-0288">FMN</keyword>
<evidence type="ECO:0000313" key="6">
    <source>
        <dbReference type="EMBL" id="TNM68148.1"/>
    </source>
</evidence>
<proteinExistence type="predicted"/>
<dbReference type="Proteomes" id="UP000313988">
    <property type="component" value="Unassembled WGS sequence"/>
</dbReference>
<evidence type="ECO:0000256" key="3">
    <source>
        <dbReference type="ARBA" id="ARBA00022991"/>
    </source>
</evidence>
<dbReference type="PANTHER" id="PTHR47429">
    <property type="entry name" value="PROTEIN TWIN LOV 1"/>
    <property type="match status" value="1"/>
</dbReference>
<dbReference type="AlphaFoldDB" id="A0A5C4XZX2"/>